<dbReference type="RefSeq" id="WP_157393484.1">
    <property type="nucleotide sequence ID" value="NZ_WRPP01000016.1"/>
</dbReference>
<evidence type="ECO:0000313" key="2">
    <source>
        <dbReference type="Proteomes" id="UP000466794"/>
    </source>
</evidence>
<sequence>MCVSIPLDDWRRESDSDTGAYAATRRISGNPQVPQADIDRVAQISENAANPVLVLGPDVDEYGGWEAAIALAEKLRTEVYLGSGEYSRMPFPPITAVSVGRSARRWPRSASD</sequence>
<dbReference type="Proteomes" id="UP000466794">
    <property type="component" value="Unassembled WGS sequence"/>
</dbReference>
<name>A0A7K1VBP5_9NOCA</name>
<keyword evidence="2" id="KW-1185">Reference proteome</keyword>
<comment type="caution">
    <text evidence="1">The sequence shown here is derived from an EMBL/GenBank/DDBJ whole genome shotgun (WGS) entry which is preliminary data.</text>
</comment>
<evidence type="ECO:0000313" key="1">
    <source>
        <dbReference type="EMBL" id="MVU83899.1"/>
    </source>
</evidence>
<accession>A0A7K1VBP5</accession>
<protein>
    <recommendedName>
        <fullName evidence="3">Thiamine pyrophosphate enzyme central domain-containing protein</fullName>
    </recommendedName>
</protein>
<dbReference type="AlphaFoldDB" id="A0A7K1VBP5"/>
<dbReference type="SUPFAM" id="SSF52467">
    <property type="entry name" value="DHS-like NAD/FAD-binding domain"/>
    <property type="match status" value="1"/>
</dbReference>
<gene>
    <name evidence="1" type="ORF">GPX89_42560</name>
</gene>
<dbReference type="InterPro" id="IPR029035">
    <property type="entry name" value="DHS-like_NAD/FAD-binding_dom"/>
</dbReference>
<proteinExistence type="predicted"/>
<dbReference type="EMBL" id="WRPP01000016">
    <property type="protein sequence ID" value="MVU83899.1"/>
    <property type="molecule type" value="Genomic_DNA"/>
</dbReference>
<dbReference type="Gene3D" id="3.40.50.1220">
    <property type="entry name" value="TPP-binding domain"/>
    <property type="match status" value="1"/>
</dbReference>
<reference evidence="1 2" key="1">
    <citation type="submission" date="2019-12" db="EMBL/GenBank/DDBJ databases">
        <title>Nocardia sp. nov. ET3-3 isolated from soil.</title>
        <authorList>
            <person name="Kanchanasin P."/>
            <person name="Tanasupawat S."/>
            <person name="Yuki M."/>
            <person name="Kudo T."/>
        </authorList>
    </citation>
    <scope>NUCLEOTIDE SEQUENCE [LARGE SCALE GENOMIC DNA]</scope>
    <source>
        <strain evidence="1 2">ET3-3</strain>
    </source>
</reference>
<evidence type="ECO:0008006" key="3">
    <source>
        <dbReference type="Google" id="ProtNLM"/>
    </source>
</evidence>
<organism evidence="1 2">
    <name type="scientific">Nocardia terrae</name>
    <dbReference type="NCBI Taxonomy" id="2675851"/>
    <lineage>
        <taxon>Bacteria</taxon>
        <taxon>Bacillati</taxon>
        <taxon>Actinomycetota</taxon>
        <taxon>Actinomycetes</taxon>
        <taxon>Mycobacteriales</taxon>
        <taxon>Nocardiaceae</taxon>
        <taxon>Nocardia</taxon>
    </lineage>
</organism>